<organism evidence="2 3">
    <name type="scientific">Tritrichomonas foetus</name>
    <dbReference type="NCBI Taxonomy" id="1144522"/>
    <lineage>
        <taxon>Eukaryota</taxon>
        <taxon>Metamonada</taxon>
        <taxon>Parabasalia</taxon>
        <taxon>Tritrichomonadida</taxon>
        <taxon>Tritrichomonadidae</taxon>
        <taxon>Tritrichomonas</taxon>
    </lineage>
</organism>
<accession>A0A1J4JJ08</accession>
<gene>
    <name evidence="2" type="ORF">TRFO_34486</name>
</gene>
<keyword evidence="3" id="KW-1185">Reference proteome</keyword>
<name>A0A1J4JJ08_9EUKA</name>
<dbReference type="Proteomes" id="UP000179807">
    <property type="component" value="Unassembled WGS sequence"/>
</dbReference>
<evidence type="ECO:0000313" key="2">
    <source>
        <dbReference type="EMBL" id="OHS99134.1"/>
    </source>
</evidence>
<sequence>MFFFLLSPVFSFTKGFHSFTVTHKKPFHIRLTKNLLVFVLEKEPPKNINFTSINKHNKSVKIPAEILPNMQFFDTAIYVSVPKKVKYRLHFWIVPTNLCSGISYSVTSDFAISYELHTAKSPADICIFGQGGASSYSTEIDAKFTSKNSRVNFYRNVNKPSRKCKPNHPCSYSSSKPFFIRVSNITGSEVTMKMIYKIKKSGSKPNDCAFRPIPYLIDGTHHTPVTNMKVKDIVCFSASEEWRSLLTIGVAVSIIVILIFAALQGFGCINFFSLFTGGSEDRFKALKANPFAGELAQEEAAEIGHEEQA</sequence>
<feature type="transmembrane region" description="Helical" evidence="1">
    <location>
        <begin position="245"/>
        <end position="275"/>
    </location>
</feature>
<dbReference type="AlphaFoldDB" id="A0A1J4JJ08"/>
<keyword evidence="1" id="KW-1133">Transmembrane helix</keyword>
<reference evidence="2" key="1">
    <citation type="submission" date="2016-10" db="EMBL/GenBank/DDBJ databases">
        <authorList>
            <person name="Benchimol M."/>
            <person name="Almeida L.G."/>
            <person name="Vasconcelos A.T."/>
            <person name="Perreira-Neves A."/>
            <person name="Rosa I.A."/>
            <person name="Tasca T."/>
            <person name="Bogo M.R."/>
            <person name="de Souza W."/>
        </authorList>
    </citation>
    <scope>NUCLEOTIDE SEQUENCE [LARGE SCALE GENOMIC DNA]</scope>
    <source>
        <strain evidence="2">K</strain>
    </source>
</reference>
<dbReference type="EMBL" id="MLAK01001022">
    <property type="protein sequence ID" value="OHS99134.1"/>
    <property type="molecule type" value="Genomic_DNA"/>
</dbReference>
<dbReference type="VEuPathDB" id="TrichDB:TRFO_34486"/>
<comment type="caution">
    <text evidence="2">The sequence shown here is derived from an EMBL/GenBank/DDBJ whole genome shotgun (WGS) entry which is preliminary data.</text>
</comment>
<dbReference type="GeneID" id="94844390"/>
<keyword evidence="1" id="KW-0472">Membrane</keyword>
<keyword evidence="1" id="KW-0812">Transmembrane</keyword>
<evidence type="ECO:0000313" key="3">
    <source>
        <dbReference type="Proteomes" id="UP000179807"/>
    </source>
</evidence>
<evidence type="ECO:0000256" key="1">
    <source>
        <dbReference type="SAM" id="Phobius"/>
    </source>
</evidence>
<protein>
    <submittedName>
        <fullName evidence="2">Uncharacterized protein</fullName>
    </submittedName>
</protein>
<dbReference type="RefSeq" id="XP_068352271.1">
    <property type="nucleotide sequence ID" value="XM_068509686.1"/>
</dbReference>
<proteinExistence type="predicted"/>